<comment type="caution">
    <text evidence="1">The sequence shown here is derived from an EMBL/GenBank/DDBJ whole genome shotgun (WGS) entry which is preliminary data.</text>
</comment>
<evidence type="ECO:0000313" key="1">
    <source>
        <dbReference type="EMBL" id="PPK82949.1"/>
    </source>
</evidence>
<proteinExistence type="predicted"/>
<protein>
    <submittedName>
        <fullName evidence="1">Uncharacterized protein</fullName>
    </submittedName>
</protein>
<dbReference type="Proteomes" id="UP000237749">
    <property type="component" value="Unassembled WGS sequence"/>
</dbReference>
<dbReference type="OrthoDB" id="2063158at2"/>
<name>A0A2S6HXQ4_9FIRM</name>
<reference evidence="1 2" key="1">
    <citation type="submission" date="2018-02" db="EMBL/GenBank/DDBJ databases">
        <title>Genomic Encyclopedia of Archaeal and Bacterial Type Strains, Phase II (KMG-II): from individual species to whole genera.</title>
        <authorList>
            <person name="Goeker M."/>
        </authorList>
    </citation>
    <scope>NUCLEOTIDE SEQUENCE [LARGE SCALE GENOMIC DNA]</scope>
    <source>
        <strain evidence="1 2">DSM 3808</strain>
    </source>
</reference>
<organism evidence="1 2">
    <name type="scientific">Lacrimispora xylanisolvens</name>
    <dbReference type="NCBI Taxonomy" id="384636"/>
    <lineage>
        <taxon>Bacteria</taxon>
        <taxon>Bacillati</taxon>
        <taxon>Bacillota</taxon>
        <taxon>Clostridia</taxon>
        <taxon>Lachnospirales</taxon>
        <taxon>Lachnospiraceae</taxon>
        <taxon>Lacrimispora</taxon>
    </lineage>
</organism>
<dbReference type="AlphaFoldDB" id="A0A2S6HXQ4"/>
<dbReference type="EMBL" id="PTJA01000001">
    <property type="protein sequence ID" value="PPK82949.1"/>
    <property type="molecule type" value="Genomic_DNA"/>
</dbReference>
<accession>A0A2S6HXQ4</accession>
<evidence type="ECO:0000313" key="2">
    <source>
        <dbReference type="Proteomes" id="UP000237749"/>
    </source>
</evidence>
<dbReference type="RefSeq" id="WP_104433306.1">
    <property type="nucleotide sequence ID" value="NZ_PTJA01000001.1"/>
</dbReference>
<sequence length="75" mass="8697">MERYTEDLKIWLLALAHRDLSDKDILKGFIKYYVLFDFGIGQVVNDIVFHTMYGTAGVMNAKESITRVLNQTIQK</sequence>
<gene>
    <name evidence="1" type="ORF">BXY41_1015</name>
</gene>
<keyword evidence="2" id="KW-1185">Reference proteome</keyword>